<dbReference type="AlphaFoldDB" id="A0A7I4YBX9"/>
<organism evidence="2 3">
    <name type="scientific">Haemonchus contortus</name>
    <name type="common">Barber pole worm</name>
    <dbReference type="NCBI Taxonomy" id="6289"/>
    <lineage>
        <taxon>Eukaryota</taxon>
        <taxon>Metazoa</taxon>
        <taxon>Ecdysozoa</taxon>
        <taxon>Nematoda</taxon>
        <taxon>Chromadorea</taxon>
        <taxon>Rhabditida</taxon>
        <taxon>Rhabditina</taxon>
        <taxon>Rhabditomorpha</taxon>
        <taxon>Strongyloidea</taxon>
        <taxon>Trichostrongylidae</taxon>
        <taxon>Haemonchus</taxon>
    </lineage>
</organism>
<feature type="compositionally biased region" description="Low complexity" evidence="1">
    <location>
        <begin position="43"/>
        <end position="55"/>
    </location>
</feature>
<evidence type="ECO:0000313" key="2">
    <source>
        <dbReference type="Proteomes" id="UP000025227"/>
    </source>
</evidence>
<evidence type="ECO:0000313" key="3">
    <source>
        <dbReference type="WBParaSite" id="HCON_00079030-00001"/>
    </source>
</evidence>
<protein>
    <submittedName>
        <fullName evidence="3">Reverse transcriptase</fullName>
    </submittedName>
</protein>
<feature type="compositionally biased region" description="Low complexity" evidence="1">
    <location>
        <begin position="77"/>
        <end position="94"/>
    </location>
</feature>
<sequence>MPRLLAANPREEDGEQCSCDGSDDLQRAFSELSSYYSGLTSATDMSSSEVTTSSRETSRSDGDEDEEDSSEYDSEESTGSSVSSSYSTHPSDTSYDLSTLIEETDREKLANFVRLRPFDRKWVSAAWKYTESEPTFRRKSKMTKVVRKIRTDIKLGFHWTELHREYHLRHPLDADGKTIQELRRLSLDACFRPLPDLYV</sequence>
<name>A0A7I4YBX9_HAECO</name>
<proteinExistence type="predicted"/>
<dbReference type="WBParaSite" id="HCON_00079030-00001">
    <property type="protein sequence ID" value="HCON_00079030-00001"/>
    <property type="gene ID" value="HCON_00079030"/>
</dbReference>
<feature type="region of interest" description="Disordered" evidence="1">
    <location>
        <begin position="1"/>
        <end position="23"/>
    </location>
</feature>
<dbReference type="OrthoDB" id="5868321at2759"/>
<evidence type="ECO:0000256" key="1">
    <source>
        <dbReference type="SAM" id="MobiDB-lite"/>
    </source>
</evidence>
<accession>A0A7I4YBX9</accession>
<reference evidence="3" key="1">
    <citation type="submission" date="2020-12" db="UniProtKB">
        <authorList>
            <consortium name="WormBaseParasite"/>
        </authorList>
    </citation>
    <scope>IDENTIFICATION</scope>
    <source>
        <strain evidence="3">MHco3</strain>
    </source>
</reference>
<keyword evidence="2" id="KW-1185">Reference proteome</keyword>
<feature type="compositionally biased region" description="Acidic residues" evidence="1">
    <location>
        <begin position="62"/>
        <end position="76"/>
    </location>
</feature>
<feature type="region of interest" description="Disordered" evidence="1">
    <location>
        <begin position="39"/>
        <end position="94"/>
    </location>
</feature>
<dbReference type="Proteomes" id="UP000025227">
    <property type="component" value="Unplaced"/>
</dbReference>